<comment type="caution">
    <text evidence="1">The sequence shown here is derived from an EMBL/GenBank/DDBJ whole genome shotgun (WGS) entry which is preliminary data.</text>
</comment>
<evidence type="ECO:0000313" key="1">
    <source>
        <dbReference type="EMBL" id="PWA57791.1"/>
    </source>
</evidence>
<dbReference type="AlphaFoldDB" id="A0A2U1M957"/>
<organism evidence="1 2">
    <name type="scientific">Artemisia annua</name>
    <name type="common">Sweet wormwood</name>
    <dbReference type="NCBI Taxonomy" id="35608"/>
    <lineage>
        <taxon>Eukaryota</taxon>
        <taxon>Viridiplantae</taxon>
        <taxon>Streptophyta</taxon>
        <taxon>Embryophyta</taxon>
        <taxon>Tracheophyta</taxon>
        <taxon>Spermatophyta</taxon>
        <taxon>Magnoliopsida</taxon>
        <taxon>eudicotyledons</taxon>
        <taxon>Gunneridae</taxon>
        <taxon>Pentapetalae</taxon>
        <taxon>asterids</taxon>
        <taxon>campanulids</taxon>
        <taxon>Asterales</taxon>
        <taxon>Asteraceae</taxon>
        <taxon>Asteroideae</taxon>
        <taxon>Anthemideae</taxon>
        <taxon>Artemisiinae</taxon>
        <taxon>Artemisia</taxon>
    </lineage>
</organism>
<dbReference type="STRING" id="35608.A0A2U1M957"/>
<reference evidence="1 2" key="1">
    <citation type="journal article" date="2018" name="Mol. Plant">
        <title>The genome of Artemisia annua provides insight into the evolution of Asteraceae family and artemisinin biosynthesis.</title>
        <authorList>
            <person name="Shen Q."/>
            <person name="Zhang L."/>
            <person name="Liao Z."/>
            <person name="Wang S."/>
            <person name="Yan T."/>
            <person name="Shi P."/>
            <person name="Liu M."/>
            <person name="Fu X."/>
            <person name="Pan Q."/>
            <person name="Wang Y."/>
            <person name="Lv Z."/>
            <person name="Lu X."/>
            <person name="Zhang F."/>
            <person name="Jiang W."/>
            <person name="Ma Y."/>
            <person name="Chen M."/>
            <person name="Hao X."/>
            <person name="Li L."/>
            <person name="Tang Y."/>
            <person name="Lv G."/>
            <person name="Zhou Y."/>
            <person name="Sun X."/>
            <person name="Brodelius P.E."/>
            <person name="Rose J.K.C."/>
            <person name="Tang K."/>
        </authorList>
    </citation>
    <scope>NUCLEOTIDE SEQUENCE [LARGE SCALE GENOMIC DNA]</scope>
    <source>
        <strain evidence="2">cv. Huhao1</strain>
        <tissue evidence="1">Leaf</tissue>
    </source>
</reference>
<sequence>MIPSESLLDFDSASTIANTYGDYICSGWRNTIDCMHKLGLLPSCIASDTVDDVEQISESDTEKFILLSPPIPTVQASAHSRKSSANIFQSAVMPRYARRSSQPSPAQVYPLLKCLRIVDTRWNMNYVNETIDSNGKRKNSKGLMVCSFIVAKINLGLNLEIGFLTMEVDYLKLGVWIIDQGDGDDWDNWWSTGGCDGPNRSPVFFFKVTLFAYNYEK</sequence>
<dbReference type="EMBL" id="PKPP01006063">
    <property type="protein sequence ID" value="PWA57791.1"/>
    <property type="molecule type" value="Genomic_DNA"/>
</dbReference>
<protein>
    <submittedName>
        <fullName evidence="1">Sec7 domain-containing protein</fullName>
    </submittedName>
</protein>
<gene>
    <name evidence="1" type="ORF">CTI12_AA405980</name>
</gene>
<keyword evidence="2" id="KW-1185">Reference proteome</keyword>
<proteinExistence type="predicted"/>
<accession>A0A2U1M957</accession>
<dbReference type="Proteomes" id="UP000245207">
    <property type="component" value="Unassembled WGS sequence"/>
</dbReference>
<evidence type="ECO:0000313" key="2">
    <source>
        <dbReference type="Proteomes" id="UP000245207"/>
    </source>
</evidence>
<name>A0A2U1M957_ARTAN</name>